<comment type="subcellular location">
    <subcellularLocation>
        <location evidence="6">Plastid</location>
        <location evidence="6">Chloroplast</location>
    </subcellularLocation>
</comment>
<sequence length="537" mass="59040">MATTIGANQQLQLGASCRPARAGLKRAVRVQAIASEPRVAVTSNNGAAPGTTLGDWSPESWRKRTAHQQPNYPDKEEVAKACGEIKSYPPLIFAGECRNLQERLAKAAVGEAFILQGGDCAEAFTQFSANQIRDTYRVLLQMSVVMMFGGGVPVVKLGRMAGQFAKPRSADLETKGDVSLPSYRGDIINGPESADLETKGDVSLPSYRGDIINGPEFTEQARIPDPWRLVRAYNQSAATLNLLRGFSTGGYAGLKRIANWNLDFMANSDEGKAYMDLARRVDEALQFMMACGLSSDSDIMSETEFYTSHECLLLDYEEALTRLDSTTNTWYDCSAHFLWCGERTRQLDASHVEFMRGIQNPIGVKVSDKMDPAELVSLIASLNPDNTPGRLAVIVRMGAEKLRAKFPALIEAVEQAGQVVTWVCDPMHGNTESCNGFKTRRYDNVRAEVEAFFDVHDAMGSVPGGVHLEMTGDNVTECVGGGSAVGEEDLNTRYHTHCDPRLNAEQSLEMAFYVASRLRQRKEKIAKQKNQHITLAF</sequence>
<gene>
    <name evidence="7" type="ORF">OEZ85_014173</name>
</gene>
<reference evidence="7 8" key="1">
    <citation type="submission" date="2023-05" db="EMBL/GenBank/DDBJ databases">
        <title>A 100% complete, gapless, phased diploid assembly of the Scenedesmus obliquus UTEX 3031 genome.</title>
        <authorList>
            <person name="Biondi T.C."/>
            <person name="Hanschen E.R."/>
            <person name="Kwon T."/>
            <person name="Eng W."/>
            <person name="Kruse C.P.S."/>
            <person name="Koehler S.I."/>
            <person name="Kunde Y."/>
            <person name="Gleasner C.D."/>
            <person name="You Mak K.T."/>
            <person name="Polle J."/>
            <person name="Hovde B.T."/>
            <person name="Starkenburg S.R."/>
        </authorList>
    </citation>
    <scope>NUCLEOTIDE SEQUENCE [LARGE SCALE GENOMIC DNA]</scope>
    <source>
        <strain evidence="7 8">DOE0152z</strain>
    </source>
</reference>
<accession>A0ABY8U7Q1</accession>
<evidence type="ECO:0000256" key="6">
    <source>
        <dbReference type="RuleBase" id="RU363071"/>
    </source>
</evidence>
<dbReference type="InterPro" id="IPR002480">
    <property type="entry name" value="DAHP_synth_2"/>
</dbReference>
<keyword evidence="4 6" id="KW-0057">Aromatic amino acid biosynthesis</keyword>
<dbReference type="PANTHER" id="PTHR21337">
    <property type="entry name" value="PHOSPHO-2-DEHYDRO-3-DEOXYHEPTONATE ALDOLASE 1, 2"/>
    <property type="match status" value="1"/>
</dbReference>
<dbReference type="Pfam" id="PF01474">
    <property type="entry name" value="DAHP_synth_2"/>
    <property type="match status" value="1"/>
</dbReference>
<dbReference type="InterPro" id="IPR013785">
    <property type="entry name" value="Aldolase_TIM"/>
</dbReference>
<dbReference type="EC" id="2.5.1.54" evidence="6"/>
<keyword evidence="8" id="KW-1185">Reference proteome</keyword>
<protein>
    <recommendedName>
        <fullName evidence="6">Phospho-2-dehydro-3-deoxyheptonate aldolase</fullName>
        <ecNumber evidence="6">2.5.1.54</ecNumber>
    </recommendedName>
</protein>
<dbReference type="PANTHER" id="PTHR21337:SF0">
    <property type="entry name" value="PHOSPHO-2-DEHYDRO-3-DEOXYHEPTONATE ALDOLASE"/>
    <property type="match status" value="1"/>
</dbReference>
<evidence type="ECO:0000313" key="8">
    <source>
        <dbReference type="Proteomes" id="UP001244341"/>
    </source>
</evidence>
<keyword evidence="6" id="KW-0028">Amino-acid biosynthesis</keyword>
<dbReference type="EMBL" id="CP126215">
    <property type="protein sequence ID" value="WIA17307.1"/>
    <property type="molecule type" value="Genomic_DNA"/>
</dbReference>
<evidence type="ECO:0000256" key="5">
    <source>
        <dbReference type="ARBA" id="ARBA00047508"/>
    </source>
</evidence>
<evidence type="ECO:0000256" key="2">
    <source>
        <dbReference type="ARBA" id="ARBA00008911"/>
    </source>
</evidence>
<dbReference type="Gene3D" id="3.20.20.70">
    <property type="entry name" value="Aldolase class I"/>
    <property type="match status" value="1"/>
</dbReference>
<keyword evidence="6" id="KW-0934">Plastid</keyword>
<dbReference type="Proteomes" id="UP001244341">
    <property type="component" value="Chromosome 8b"/>
</dbReference>
<name>A0ABY8U7Q1_TETOB</name>
<keyword evidence="6" id="KW-0150">Chloroplast</keyword>
<evidence type="ECO:0000313" key="7">
    <source>
        <dbReference type="EMBL" id="WIA17307.1"/>
    </source>
</evidence>
<proteinExistence type="inferred from homology"/>
<organism evidence="7 8">
    <name type="scientific">Tetradesmus obliquus</name>
    <name type="common">Green alga</name>
    <name type="synonym">Acutodesmus obliquus</name>
    <dbReference type="NCBI Taxonomy" id="3088"/>
    <lineage>
        <taxon>Eukaryota</taxon>
        <taxon>Viridiplantae</taxon>
        <taxon>Chlorophyta</taxon>
        <taxon>core chlorophytes</taxon>
        <taxon>Chlorophyceae</taxon>
        <taxon>CS clade</taxon>
        <taxon>Sphaeropleales</taxon>
        <taxon>Scenedesmaceae</taxon>
        <taxon>Tetradesmus</taxon>
    </lineage>
</organism>
<comment type="similarity">
    <text evidence="2 6">Belongs to the class-II DAHP synthase family.</text>
</comment>
<comment type="catalytic activity">
    <reaction evidence="5 6">
        <text>D-erythrose 4-phosphate + phosphoenolpyruvate + H2O = 7-phospho-2-dehydro-3-deoxy-D-arabino-heptonate + phosphate</text>
        <dbReference type="Rhea" id="RHEA:14717"/>
        <dbReference type="ChEBI" id="CHEBI:15377"/>
        <dbReference type="ChEBI" id="CHEBI:16897"/>
        <dbReference type="ChEBI" id="CHEBI:43474"/>
        <dbReference type="ChEBI" id="CHEBI:58394"/>
        <dbReference type="ChEBI" id="CHEBI:58702"/>
        <dbReference type="EC" id="2.5.1.54"/>
    </reaction>
</comment>
<comment type="pathway">
    <text evidence="1 6">Metabolic intermediate biosynthesis; chorismate biosynthesis; chorismate from D-erythrose 4-phosphate and phosphoenolpyruvate: step 1/7.</text>
</comment>
<evidence type="ECO:0000256" key="1">
    <source>
        <dbReference type="ARBA" id="ARBA00004688"/>
    </source>
</evidence>
<evidence type="ECO:0000256" key="3">
    <source>
        <dbReference type="ARBA" id="ARBA00022679"/>
    </source>
</evidence>
<dbReference type="SUPFAM" id="SSF51569">
    <property type="entry name" value="Aldolase"/>
    <property type="match status" value="2"/>
</dbReference>
<evidence type="ECO:0000256" key="4">
    <source>
        <dbReference type="ARBA" id="ARBA00023141"/>
    </source>
</evidence>
<keyword evidence="3 6" id="KW-0808">Transferase</keyword>
<keyword evidence="6" id="KW-0809">Transit peptide</keyword>